<dbReference type="KEGG" id="aja:AJAP_16610"/>
<dbReference type="AlphaFoldDB" id="A0A075V0Y9"/>
<protein>
    <recommendedName>
        <fullName evidence="1">DUF6892 domain-containing protein</fullName>
    </recommendedName>
</protein>
<dbReference type="Proteomes" id="UP000028492">
    <property type="component" value="Chromosome"/>
</dbReference>
<feature type="domain" description="DUF6892" evidence="1">
    <location>
        <begin position="5"/>
        <end position="134"/>
    </location>
</feature>
<evidence type="ECO:0000259" key="1">
    <source>
        <dbReference type="Pfam" id="PF21832"/>
    </source>
</evidence>
<keyword evidence="3" id="KW-1185">Reference proteome</keyword>
<organism evidence="2 3">
    <name type="scientific">Amycolatopsis japonica</name>
    <dbReference type="NCBI Taxonomy" id="208439"/>
    <lineage>
        <taxon>Bacteria</taxon>
        <taxon>Bacillati</taxon>
        <taxon>Actinomycetota</taxon>
        <taxon>Actinomycetes</taxon>
        <taxon>Pseudonocardiales</taxon>
        <taxon>Pseudonocardiaceae</taxon>
        <taxon>Amycolatopsis</taxon>
        <taxon>Amycolatopsis japonica group</taxon>
    </lineage>
</organism>
<dbReference type="HOGENOM" id="CLU_128144_0_0_11"/>
<reference evidence="2 3" key="1">
    <citation type="journal article" date="2014" name="J. Biotechnol.">
        <title>Complete genome sequence of the actinobacterium Amycolatopsis japonica MG417-CF17(T) (=DSM 44213T) producing (S,S)-N,N'-ethylenediaminedisuccinic acid.</title>
        <authorList>
            <person name="Stegmann E."/>
            <person name="Albersmeier A."/>
            <person name="Spohn M."/>
            <person name="Gert H."/>
            <person name="Weber T."/>
            <person name="Wohlleben W."/>
            <person name="Kalinowski J."/>
            <person name="Ruckert C."/>
        </authorList>
    </citation>
    <scope>NUCLEOTIDE SEQUENCE [LARGE SCALE GENOMIC DNA]</scope>
    <source>
        <strain evidence="3">MG417-CF17 (DSM 44213)</strain>
    </source>
</reference>
<accession>A0A075V0Y9</accession>
<name>A0A075V0Y9_9PSEU</name>
<evidence type="ECO:0000313" key="3">
    <source>
        <dbReference type="Proteomes" id="UP000028492"/>
    </source>
</evidence>
<dbReference type="InterPro" id="IPR054187">
    <property type="entry name" value="DUF6892"/>
</dbReference>
<sequence length="138" mass="15570">MSQTIPFTDFNFKLAVVQELMYNQELLPKFDLREYAAEKGFTYDAGSVEAVPEASAYFEALEVPAELAEKITEIEMDGGNEIYLEIAPNWDGEDSLFDVDEFADVAHFPNLKSMTLLFTGNEEALESLRARGIEADWL</sequence>
<evidence type="ECO:0000313" key="2">
    <source>
        <dbReference type="EMBL" id="AIG76190.1"/>
    </source>
</evidence>
<dbReference type="EMBL" id="CP008953">
    <property type="protein sequence ID" value="AIG76190.1"/>
    <property type="molecule type" value="Genomic_DNA"/>
</dbReference>
<dbReference type="eggNOG" id="COG5620">
    <property type="taxonomic scope" value="Bacteria"/>
</dbReference>
<proteinExistence type="predicted"/>
<dbReference type="Pfam" id="PF21832">
    <property type="entry name" value="DUF6892"/>
    <property type="match status" value="1"/>
</dbReference>
<dbReference type="RefSeq" id="WP_038512487.1">
    <property type="nucleotide sequence ID" value="NZ_CP008953.1"/>
</dbReference>
<dbReference type="STRING" id="208439.AJAP_16610"/>
<gene>
    <name evidence="2" type="ORF">AJAP_16610</name>
</gene>